<feature type="transmembrane region" description="Helical" evidence="6">
    <location>
        <begin position="120"/>
        <end position="143"/>
    </location>
</feature>
<evidence type="ECO:0000313" key="9">
    <source>
        <dbReference type="Proteomes" id="UP001221597"/>
    </source>
</evidence>
<sequence length="376" mass="41796">MKLVVQTCGLFLGQLFSFYLAGLSVGLLLIQVQWIDMRFDSAYVVTVLMGLALWLCIVFLITEGGLPFFLRKGKPFLAVICFSVVPVIVTLINGSYLFMPAYITSKAWFLNDVLTISQMNMLLVAWFVLGITSLFFSRGLQVFGNRKELPTSQKIGIGIFSGTVALFVFFYLGHRDFQRAVNDAIVVMQQADVSAFRAYLLSFGPLAPIVSGWLMVFQSVIAPLPAFVITFANGLVFGWLGGALLSWGSAMAGAILCFYLAKWLGRPVVQRFVSGKALAWWDQFFQKYGSYSVLIARLVPIISFDLVSYAAGVTPITFWNFFWATGLGQLPATLLYSYLGETATDVVKFLFLLFTISIALVIIGYLLKPRFLNLKD</sequence>
<evidence type="ECO:0000256" key="1">
    <source>
        <dbReference type="ARBA" id="ARBA00004651"/>
    </source>
</evidence>
<feature type="transmembrane region" description="Helical" evidence="6">
    <location>
        <begin position="42"/>
        <end position="61"/>
    </location>
</feature>
<dbReference type="RefSeq" id="WP_283076470.1">
    <property type="nucleotide sequence ID" value="NZ_CP121671.1"/>
</dbReference>
<evidence type="ECO:0000256" key="3">
    <source>
        <dbReference type="ARBA" id="ARBA00022692"/>
    </source>
</evidence>
<evidence type="ECO:0000256" key="4">
    <source>
        <dbReference type="ARBA" id="ARBA00022989"/>
    </source>
</evidence>
<keyword evidence="9" id="KW-1185">Reference proteome</keyword>
<feature type="domain" description="VTT" evidence="7">
    <location>
        <begin position="224"/>
        <end position="341"/>
    </location>
</feature>
<dbReference type="Pfam" id="PF09335">
    <property type="entry name" value="VTT_dom"/>
    <property type="match status" value="1"/>
</dbReference>
<organism evidence="8 9">
    <name type="scientific">Halobacillus naozhouensis</name>
    <dbReference type="NCBI Taxonomy" id="554880"/>
    <lineage>
        <taxon>Bacteria</taxon>
        <taxon>Bacillati</taxon>
        <taxon>Bacillota</taxon>
        <taxon>Bacilli</taxon>
        <taxon>Bacillales</taxon>
        <taxon>Bacillaceae</taxon>
        <taxon>Halobacillus</taxon>
    </lineage>
</organism>
<comment type="subcellular location">
    <subcellularLocation>
        <location evidence="1 6">Cell membrane</location>
        <topology evidence="1 6">Multi-pass membrane protein</topology>
    </subcellularLocation>
</comment>
<dbReference type="PANTHER" id="PTHR12677">
    <property type="entry name" value="GOLGI APPARATUS MEMBRANE PROTEIN TVP38-RELATED"/>
    <property type="match status" value="1"/>
</dbReference>
<comment type="similarity">
    <text evidence="6">Belongs to the TVP38/TMEM64 family.</text>
</comment>
<reference evidence="8 9" key="1">
    <citation type="submission" date="2023-04" db="EMBL/GenBank/DDBJ databases">
        <title>Genome sequence of Halobacillus naozhouensis KACC 21980.</title>
        <authorList>
            <person name="Kim S."/>
            <person name="Heo J."/>
            <person name="Kwon S.-W."/>
        </authorList>
    </citation>
    <scope>NUCLEOTIDE SEQUENCE [LARGE SCALE GENOMIC DNA]</scope>
    <source>
        <strain evidence="8 9">KCTC 13234</strain>
    </source>
</reference>
<feature type="transmembrane region" description="Helical" evidence="6">
    <location>
        <begin position="236"/>
        <end position="261"/>
    </location>
</feature>
<keyword evidence="2 6" id="KW-1003">Cell membrane</keyword>
<accession>A0ABY8IW84</accession>
<evidence type="ECO:0000259" key="7">
    <source>
        <dbReference type="Pfam" id="PF09335"/>
    </source>
</evidence>
<feature type="transmembrane region" description="Helical" evidence="6">
    <location>
        <begin position="12"/>
        <end position="30"/>
    </location>
</feature>
<dbReference type="PANTHER" id="PTHR12677:SF59">
    <property type="entry name" value="GOLGI APPARATUS MEMBRANE PROTEIN TVP38-RELATED"/>
    <property type="match status" value="1"/>
</dbReference>
<feature type="transmembrane region" description="Helical" evidence="6">
    <location>
        <begin position="194"/>
        <end position="216"/>
    </location>
</feature>
<keyword evidence="5 6" id="KW-0472">Membrane</keyword>
<keyword evidence="3 6" id="KW-0812">Transmembrane</keyword>
<gene>
    <name evidence="8" type="ORF">P9989_19300</name>
</gene>
<feature type="transmembrane region" description="Helical" evidence="6">
    <location>
        <begin position="318"/>
        <end position="339"/>
    </location>
</feature>
<evidence type="ECO:0000256" key="5">
    <source>
        <dbReference type="ARBA" id="ARBA00023136"/>
    </source>
</evidence>
<feature type="transmembrane region" description="Helical" evidence="6">
    <location>
        <begin position="155"/>
        <end position="173"/>
    </location>
</feature>
<feature type="transmembrane region" description="Helical" evidence="6">
    <location>
        <begin position="76"/>
        <end position="99"/>
    </location>
</feature>
<evidence type="ECO:0000313" key="8">
    <source>
        <dbReference type="EMBL" id="WFT74473.1"/>
    </source>
</evidence>
<keyword evidence="4 6" id="KW-1133">Transmembrane helix</keyword>
<dbReference type="Proteomes" id="UP001221597">
    <property type="component" value="Chromosome"/>
</dbReference>
<evidence type="ECO:0000256" key="2">
    <source>
        <dbReference type="ARBA" id="ARBA00022475"/>
    </source>
</evidence>
<proteinExistence type="inferred from homology"/>
<dbReference type="InterPro" id="IPR032816">
    <property type="entry name" value="VTT_dom"/>
</dbReference>
<dbReference type="InterPro" id="IPR015414">
    <property type="entry name" value="TMEM64"/>
</dbReference>
<evidence type="ECO:0000256" key="6">
    <source>
        <dbReference type="RuleBase" id="RU366058"/>
    </source>
</evidence>
<name>A0ABY8IW84_9BACI</name>
<dbReference type="EMBL" id="CP121671">
    <property type="protein sequence ID" value="WFT74473.1"/>
    <property type="molecule type" value="Genomic_DNA"/>
</dbReference>
<feature type="transmembrane region" description="Helical" evidence="6">
    <location>
        <begin position="346"/>
        <end position="367"/>
    </location>
</feature>
<comment type="caution">
    <text evidence="6">Lacks conserved residue(s) required for the propagation of feature annotation.</text>
</comment>
<protein>
    <recommendedName>
        <fullName evidence="6">TVP38/TMEM64 family membrane protein</fullName>
    </recommendedName>
</protein>
<feature type="transmembrane region" description="Helical" evidence="6">
    <location>
        <begin position="294"/>
        <end position="312"/>
    </location>
</feature>